<reference evidence="1 2" key="1">
    <citation type="journal article" date="2018" name="Genome Res.">
        <title>The genomic architecture and molecular evolution of ant odorant receptors.</title>
        <authorList>
            <person name="McKenzie S.K."/>
            <person name="Kronauer D.J.C."/>
        </authorList>
    </citation>
    <scope>NUCLEOTIDE SEQUENCE [LARGE SCALE GENOMIC DNA]</scope>
    <source>
        <strain evidence="1">Clonal line C1</strain>
    </source>
</reference>
<dbReference type="InterPro" id="IPR005312">
    <property type="entry name" value="DUF1759"/>
</dbReference>
<evidence type="ECO:0000313" key="1">
    <source>
        <dbReference type="EMBL" id="RLU19259.1"/>
    </source>
</evidence>
<comment type="caution">
    <text evidence="1">The sequence shown here is derived from an EMBL/GenBank/DDBJ whole genome shotgun (WGS) entry which is preliminary data.</text>
</comment>
<dbReference type="EMBL" id="QOIP01000008">
    <property type="protein sequence ID" value="RLU19259.1"/>
    <property type="molecule type" value="Genomic_DNA"/>
</dbReference>
<evidence type="ECO:0000313" key="2">
    <source>
        <dbReference type="Proteomes" id="UP000279307"/>
    </source>
</evidence>
<name>A0A3L8DH67_OOCBI</name>
<sequence>MKKVIAKQMDLFGLISRTIENLEKKGAAKRTRGNVTSRIDNLKMNWAKFVKMDEAVRDYMDAESAKLLYFMEGVREQCEEKFIEAHGDLLDILHELTAPAGEKPSISDSPQAISGCSHSRDLPKISLPTFAGDYLQWRSFRDLFSSMIIDNLDISEVEKLHYLKTSLLNEPAQLLKNIPVSTENFQRAWTTLTARYENTRILIDTQLVQFFSARCAKAESSQNLKRLHGDITEAIGALTSLGCPTEH</sequence>
<accession>A0A3L8DH67</accession>
<proteinExistence type="predicted"/>
<gene>
    <name evidence="1" type="ORF">DMN91_007816</name>
</gene>
<dbReference type="PANTHER" id="PTHR22954:SF3">
    <property type="entry name" value="PROTEIN CBG08539"/>
    <property type="match status" value="1"/>
</dbReference>
<organism evidence="1 2">
    <name type="scientific">Ooceraea biroi</name>
    <name type="common">Clonal raider ant</name>
    <name type="synonym">Cerapachys biroi</name>
    <dbReference type="NCBI Taxonomy" id="2015173"/>
    <lineage>
        <taxon>Eukaryota</taxon>
        <taxon>Metazoa</taxon>
        <taxon>Ecdysozoa</taxon>
        <taxon>Arthropoda</taxon>
        <taxon>Hexapoda</taxon>
        <taxon>Insecta</taxon>
        <taxon>Pterygota</taxon>
        <taxon>Neoptera</taxon>
        <taxon>Endopterygota</taxon>
        <taxon>Hymenoptera</taxon>
        <taxon>Apocrita</taxon>
        <taxon>Aculeata</taxon>
        <taxon>Formicoidea</taxon>
        <taxon>Formicidae</taxon>
        <taxon>Dorylinae</taxon>
        <taxon>Ooceraea</taxon>
    </lineage>
</organism>
<dbReference type="Proteomes" id="UP000279307">
    <property type="component" value="Chromosome 8"/>
</dbReference>
<dbReference type="OrthoDB" id="7550405at2759"/>
<dbReference type="AlphaFoldDB" id="A0A3L8DH67"/>
<protein>
    <submittedName>
        <fullName evidence="1">Uncharacterized protein</fullName>
    </submittedName>
</protein>
<dbReference type="PANTHER" id="PTHR22954">
    <property type="entry name" value="RETROVIRAL PROTEASE-RELATED"/>
    <property type="match status" value="1"/>
</dbReference>
<dbReference type="Pfam" id="PF03564">
    <property type="entry name" value="DUF1759"/>
    <property type="match status" value="1"/>
</dbReference>